<dbReference type="AlphaFoldDB" id="A0AAW0ECI5"/>
<comment type="caution">
    <text evidence="1">The sequence shown here is derived from an EMBL/GenBank/DDBJ whole genome shotgun (WGS) entry which is preliminary data.</text>
</comment>
<gene>
    <name evidence="1" type="ORF">VNI00_000013</name>
</gene>
<keyword evidence="2" id="KW-1185">Reference proteome</keyword>
<proteinExistence type="predicted"/>
<reference evidence="1 2" key="1">
    <citation type="submission" date="2024-01" db="EMBL/GenBank/DDBJ databases">
        <title>A draft genome for a cacao thread blight-causing isolate of Paramarasmius palmivorus.</title>
        <authorList>
            <person name="Baruah I.K."/>
            <person name="Bukari Y."/>
            <person name="Amoako-Attah I."/>
            <person name="Meinhardt L.W."/>
            <person name="Bailey B.A."/>
            <person name="Cohen S.P."/>
        </authorList>
    </citation>
    <scope>NUCLEOTIDE SEQUENCE [LARGE SCALE GENOMIC DNA]</scope>
    <source>
        <strain evidence="1 2">GH-12</strain>
    </source>
</reference>
<evidence type="ECO:0000313" key="2">
    <source>
        <dbReference type="Proteomes" id="UP001383192"/>
    </source>
</evidence>
<dbReference type="Proteomes" id="UP001383192">
    <property type="component" value="Unassembled WGS sequence"/>
</dbReference>
<sequence>MAEPRIRRRRSSIPAHLIDNVIAKLMERLDEYDEHKGNILNESENMELPSYTPTVNRFLREKVYNYPEEHEVEDINKSITVANAYRHRLDREIFKAEVELARLNRMRDNAQHYIDDHKATISPFRRLPAEIITEVLKFSITIPPAPRRFFGRTGILFDIPDSLWTLSHVCAKWRSLISQAMPTQWTKLTISLPHIHKHSPSILSDCLPRSRNFPLSIKVITRDADGFTDDLYDTDDSDQTNKAVFIETVKLLVKECRRWKSFTLQDLLSPGGSSELDLAHDWPDLLKPVKGNTPLLEEVDLALKSFDCDAFLEAPLLALHLGDRAQLHQGFLTKFDFSRLTKLTICLPWLEMPSLTQLPKLVDLTLHTRQWESPQEAGLTDTVQLPLLRKFSVDCGHMSRVFSLPALECIHADFYNEWGRTSFAQFISGLPTSGLKGISLTTSETWIPRPSELVPFFEAAEDVQSLTFNTGHQRAEILLALLTFARHANADPKQYFTPFRKLQRLQLKIRVAHFSSVSKQDVIQTMGKVTEMLLRMVKTRSRRSELPCGIVLPLKSLRVEFSCRWKDFGLPKDLAEQIRAVGPPGMQLAVVQTNSSAW</sequence>
<protein>
    <recommendedName>
        <fullName evidence="3">F-box domain-containing protein</fullName>
    </recommendedName>
</protein>
<accession>A0AAW0ECI5</accession>
<name>A0AAW0ECI5_9AGAR</name>
<evidence type="ECO:0000313" key="1">
    <source>
        <dbReference type="EMBL" id="KAK7062525.1"/>
    </source>
</evidence>
<organism evidence="1 2">
    <name type="scientific">Paramarasmius palmivorus</name>
    <dbReference type="NCBI Taxonomy" id="297713"/>
    <lineage>
        <taxon>Eukaryota</taxon>
        <taxon>Fungi</taxon>
        <taxon>Dikarya</taxon>
        <taxon>Basidiomycota</taxon>
        <taxon>Agaricomycotina</taxon>
        <taxon>Agaricomycetes</taxon>
        <taxon>Agaricomycetidae</taxon>
        <taxon>Agaricales</taxon>
        <taxon>Marasmiineae</taxon>
        <taxon>Marasmiaceae</taxon>
        <taxon>Paramarasmius</taxon>
    </lineage>
</organism>
<dbReference type="EMBL" id="JAYKXP010000001">
    <property type="protein sequence ID" value="KAK7062525.1"/>
    <property type="molecule type" value="Genomic_DNA"/>
</dbReference>
<evidence type="ECO:0008006" key="3">
    <source>
        <dbReference type="Google" id="ProtNLM"/>
    </source>
</evidence>